<dbReference type="STRING" id="45670.SN16_06340"/>
<evidence type="ECO:0008006" key="4">
    <source>
        <dbReference type="Google" id="ProtNLM"/>
    </source>
</evidence>
<comment type="caution">
    <text evidence="2">The sequence shown here is derived from an EMBL/GenBank/DDBJ whole genome shotgun (WGS) entry which is preliminary data.</text>
</comment>
<sequence>MKMKRIIMGTIFIIAGVAHFLKPEKFANITPRFLPFRTFIAYFTGVVELLFGMLLLTRKVTNWQLGAMQKFLWAVFPANIYMYTHQDKLGISHLPDWALLGRLPLQKVMSDTLEDMKR</sequence>
<dbReference type="PANTHER" id="PTHR36974">
    <property type="entry name" value="MEMBRANE PROTEIN-RELATED"/>
    <property type="match status" value="1"/>
</dbReference>
<evidence type="ECO:0000313" key="3">
    <source>
        <dbReference type="Proteomes" id="UP000031546"/>
    </source>
</evidence>
<dbReference type="Proteomes" id="UP000031546">
    <property type="component" value="Unassembled WGS sequence"/>
</dbReference>
<name>A0A0C2E642_9STAP</name>
<protein>
    <recommendedName>
        <fullName evidence="4">DoxX family protein</fullName>
    </recommendedName>
</protein>
<gene>
    <name evidence="2" type="ORF">SN16_06340</name>
</gene>
<keyword evidence="1" id="KW-0472">Membrane</keyword>
<evidence type="ECO:0000256" key="1">
    <source>
        <dbReference type="SAM" id="Phobius"/>
    </source>
</evidence>
<evidence type="ECO:0000313" key="2">
    <source>
        <dbReference type="EMBL" id="KIH70772.1"/>
    </source>
</evidence>
<dbReference type="PANTHER" id="PTHR36974:SF1">
    <property type="entry name" value="DOXX FAMILY MEMBRANE PROTEIN"/>
    <property type="match status" value="1"/>
</dbReference>
<reference evidence="2 3" key="1">
    <citation type="submission" date="2015-01" db="EMBL/GenBank/DDBJ databases">
        <title>Genome sequences of high lactate-tolerant strain Salinicoccus roseus W12 with industrial interest.</title>
        <authorList>
            <person name="Wang H."/>
            <person name="Yu B."/>
        </authorList>
    </citation>
    <scope>NUCLEOTIDE SEQUENCE [LARGE SCALE GENOMIC DNA]</scope>
    <source>
        <strain evidence="2 3">W12</strain>
    </source>
</reference>
<dbReference type="EMBL" id="JXII01000005">
    <property type="protein sequence ID" value="KIH70772.1"/>
    <property type="molecule type" value="Genomic_DNA"/>
</dbReference>
<dbReference type="AlphaFoldDB" id="A0A0C2E642"/>
<accession>A0A0C2E642</accession>
<organism evidence="2 3">
    <name type="scientific">Salinicoccus roseus</name>
    <dbReference type="NCBI Taxonomy" id="45670"/>
    <lineage>
        <taxon>Bacteria</taxon>
        <taxon>Bacillati</taxon>
        <taxon>Bacillota</taxon>
        <taxon>Bacilli</taxon>
        <taxon>Bacillales</taxon>
        <taxon>Staphylococcaceae</taxon>
        <taxon>Salinicoccus</taxon>
    </lineage>
</organism>
<proteinExistence type="predicted"/>
<feature type="transmembrane region" description="Helical" evidence="1">
    <location>
        <begin position="36"/>
        <end position="56"/>
    </location>
</feature>
<keyword evidence="1" id="KW-1133">Transmembrane helix</keyword>
<keyword evidence="1" id="KW-0812">Transmembrane</keyword>